<dbReference type="Gene3D" id="3.40.50.300">
    <property type="entry name" value="P-loop containing nucleotide triphosphate hydrolases"/>
    <property type="match status" value="1"/>
</dbReference>
<dbReference type="PANTHER" id="PTHR46743:SF2">
    <property type="entry name" value="TEICHOIC ACIDS EXPORT ATP-BINDING PROTEIN TAGH"/>
    <property type="match status" value="1"/>
</dbReference>
<dbReference type="InterPro" id="IPR050683">
    <property type="entry name" value="Bact_Polysacc_Export_ATP-bd"/>
</dbReference>
<dbReference type="InterPro" id="IPR015860">
    <property type="entry name" value="ABC_transpr_TagH-like"/>
</dbReference>
<organism evidence="7 8">
    <name type="scientific">Filomicrobium insigne</name>
    <dbReference type="NCBI Taxonomy" id="418854"/>
    <lineage>
        <taxon>Bacteria</taxon>
        <taxon>Pseudomonadati</taxon>
        <taxon>Pseudomonadota</taxon>
        <taxon>Alphaproteobacteria</taxon>
        <taxon>Hyphomicrobiales</taxon>
        <taxon>Hyphomicrobiaceae</taxon>
        <taxon>Filomicrobium</taxon>
    </lineage>
</organism>
<evidence type="ECO:0000256" key="3">
    <source>
        <dbReference type="ARBA" id="ARBA00022741"/>
    </source>
</evidence>
<evidence type="ECO:0000256" key="4">
    <source>
        <dbReference type="ARBA" id="ARBA00022840"/>
    </source>
</evidence>
<keyword evidence="4" id="KW-0067">ATP-binding</keyword>
<dbReference type="CDD" id="cd03220">
    <property type="entry name" value="ABC_KpsT_Wzt"/>
    <property type="match status" value="1"/>
</dbReference>
<gene>
    <name evidence="7" type="ORF">SAMN04488061_0163</name>
</gene>
<dbReference type="Proteomes" id="UP000198795">
    <property type="component" value="Unassembled WGS sequence"/>
</dbReference>
<evidence type="ECO:0000259" key="6">
    <source>
        <dbReference type="PROSITE" id="PS50893"/>
    </source>
</evidence>
<dbReference type="SUPFAM" id="SSF52540">
    <property type="entry name" value="P-loop containing nucleoside triphosphate hydrolases"/>
    <property type="match status" value="1"/>
</dbReference>
<evidence type="ECO:0000313" key="8">
    <source>
        <dbReference type="Proteomes" id="UP000198795"/>
    </source>
</evidence>
<dbReference type="InterPro" id="IPR003593">
    <property type="entry name" value="AAA+_ATPase"/>
</dbReference>
<proteinExistence type="inferred from homology"/>
<keyword evidence="2" id="KW-0813">Transport</keyword>
<accession>A0A1H0GHQ4</accession>
<dbReference type="EMBL" id="FNJC01000001">
    <property type="protein sequence ID" value="SDO06424.1"/>
    <property type="molecule type" value="Genomic_DNA"/>
</dbReference>
<sequence length="388" mass="42075">MRGGKPKKEEVTSGRPRELSANDIAQGLAVRVTRMGVKLPLGRGASRLWGRRHWALRDINFEVQRGEAIGVLGNNGSGKSSLLRAIAGIISPDEGEIGVAPDLSAAILSPGAGFQPHLTGRENVYNSSLYQGHLPKTVVSKFQEIVEFAGIGAWVDQPVATYSAGMRLRLGFSLALHLPPDVLMIDETLSAGDTAFRARAKELIEQLISSERTVLIVSHNADTLRGLCTKGVVLDRGRQIAVCDISEAIETSQSISLQRETPSLAIRGGCSQASKVTQELLALQKQLGALQTKAMMQAQAVRESTEGYVAALEEVIQFEKKRTERGRDVAPPSSGVAHATQTNEKVYRKLHDTKAQRREALAEEQRLDMQLADLREHLAGLQGQLKGL</sequence>
<reference evidence="7 8" key="1">
    <citation type="submission" date="2016-10" db="EMBL/GenBank/DDBJ databases">
        <authorList>
            <person name="Varghese N."/>
            <person name="Submissions S."/>
        </authorList>
    </citation>
    <scope>NUCLEOTIDE SEQUENCE [LARGE SCALE GENOMIC DNA]</scope>
    <source>
        <strain evidence="7 8">CGMCC 1.6497</strain>
    </source>
</reference>
<dbReference type="InterPro" id="IPR027417">
    <property type="entry name" value="P-loop_NTPase"/>
</dbReference>
<evidence type="ECO:0000256" key="2">
    <source>
        <dbReference type="ARBA" id="ARBA00022448"/>
    </source>
</evidence>
<feature type="region of interest" description="Disordered" evidence="5">
    <location>
        <begin position="321"/>
        <end position="345"/>
    </location>
</feature>
<dbReference type="PROSITE" id="PS50893">
    <property type="entry name" value="ABC_TRANSPORTER_2"/>
    <property type="match status" value="1"/>
</dbReference>
<protein>
    <submittedName>
        <fullName evidence="7">ABC transporter</fullName>
    </submittedName>
</protein>
<evidence type="ECO:0000256" key="1">
    <source>
        <dbReference type="ARBA" id="ARBA00005417"/>
    </source>
</evidence>
<evidence type="ECO:0000256" key="5">
    <source>
        <dbReference type="SAM" id="MobiDB-lite"/>
    </source>
</evidence>
<comment type="similarity">
    <text evidence="1">Belongs to the ABC transporter superfamily.</text>
</comment>
<dbReference type="PANTHER" id="PTHR46743">
    <property type="entry name" value="TEICHOIC ACIDS EXPORT ATP-BINDING PROTEIN TAGH"/>
    <property type="match status" value="1"/>
</dbReference>
<keyword evidence="8" id="KW-1185">Reference proteome</keyword>
<keyword evidence="3" id="KW-0547">Nucleotide-binding</keyword>
<dbReference type="Pfam" id="PF00005">
    <property type="entry name" value="ABC_tran"/>
    <property type="match status" value="1"/>
</dbReference>
<dbReference type="InterPro" id="IPR003439">
    <property type="entry name" value="ABC_transporter-like_ATP-bd"/>
</dbReference>
<feature type="domain" description="ABC transporter" evidence="6">
    <location>
        <begin position="30"/>
        <end position="261"/>
    </location>
</feature>
<name>A0A1H0GHQ4_9HYPH</name>
<evidence type="ECO:0000313" key="7">
    <source>
        <dbReference type="EMBL" id="SDO06424.1"/>
    </source>
</evidence>
<comment type="caution">
    <text evidence="7">The sequence shown here is derived from an EMBL/GenBank/DDBJ whole genome shotgun (WGS) entry which is preliminary data.</text>
</comment>
<dbReference type="RefSeq" id="WP_090225918.1">
    <property type="nucleotide sequence ID" value="NZ_FNJC01000001.1"/>
</dbReference>
<dbReference type="SMART" id="SM00382">
    <property type="entry name" value="AAA"/>
    <property type="match status" value="1"/>
</dbReference>